<evidence type="ECO:0000256" key="3">
    <source>
        <dbReference type="ARBA" id="ARBA00023163"/>
    </source>
</evidence>
<reference evidence="5 6" key="1">
    <citation type="submission" date="2019-02" db="EMBL/GenBank/DDBJ databases">
        <title>Draft genome sequences of novel Actinobacteria.</title>
        <authorList>
            <person name="Sahin N."/>
            <person name="Ay H."/>
            <person name="Saygin H."/>
        </authorList>
    </citation>
    <scope>NUCLEOTIDE SEQUENCE [LARGE SCALE GENOMIC DNA]</scope>
    <source>
        <strain evidence="5 6">8K307</strain>
    </source>
</reference>
<dbReference type="SMART" id="SM00354">
    <property type="entry name" value="HTH_LACI"/>
    <property type="match status" value="1"/>
</dbReference>
<dbReference type="SUPFAM" id="SSF53822">
    <property type="entry name" value="Periplasmic binding protein-like I"/>
    <property type="match status" value="1"/>
</dbReference>
<dbReference type="OrthoDB" id="3258243at2"/>
<evidence type="ECO:0000256" key="2">
    <source>
        <dbReference type="ARBA" id="ARBA00023125"/>
    </source>
</evidence>
<dbReference type="Gene3D" id="3.40.50.2300">
    <property type="match status" value="2"/>
</dbReference>
<dbReference type="PROSITE" id="PS50932">
    <property type="entry name" value="HTH_LACI_2"/>
    <property type="match status" value="1"/>
</dbReference>
<dbReference type="RefSeq" id="WP_132106092.1">
    <property type="nucleotide sequence ID" value="NZ_SMLB01000043.1"/>
</dbReference>
<dbReference type="SUPFAM" id="SSF47413">
    <property type="entry name" value="lambda repressor-like DNA-binding domains"/>
    <property type="match status" value="1"/>
</dbReference>
<dbReference type="InterPro" id="IPR000843">
    <property type="entry name" value="HTH_LacI"/>
</dbReference>
<name>A0A4R5A2U0_9ACTN</name>
<evidence type="ECO:0000313" key="6">
    <source>
        <dbReference type="Proteomes" id="UP000295217"/>
    </source>
</evidence>
<dbReference type="Gene3D" id="1.10.260.40">
    <property type="entry name" value="lambda repressor-like DNA-binding domains"/>
    <property type="match status" value="1"/>
</dbReference>
<dbReference type="GO" id="GO:0000976">
    <property type="term" value="F:transcription cis-regulatory region binding"/>
    <property type="evidence" value="ECO:0007669"/>
    <property type="project" value="TreeGrafter"/>
</dbReference>
<dbReference type="Pfam" id="PF00356">
    <property type="entry name" value="LacI"/>
    <property type="match status" value="1"/>
</dbReference>
<dbReference type="EMBL" id="SMLB01000043">
    <property type="protein sequence ID" value="TDD66133.1"/>
    <property type="molecule type" value="Genomic_DNA"/>
</dbReference>
<dbReference type="Proteomes" id="UP000295217">
    <property type="component" value="Unassembled WGS sequence"/>
</dbReference>
<evidence type="ECO:0000259" key="4">
    <source>
        <dbReference type="PROSITE" id="PS50932"/>
    </source>
</evidence>
<dbReference type="PANTHER" id="PTHR30146:SF109">
    <property type="entry name" value="HTH-TYPE TRANSCRIPTIONAL REGULATOR GALS"/>
    <property type="match status" value="1"/>
</dbReference>
<comment type="caution">
    <text evidence="5">The sequence shown here is derived from an EMBL/GenBank/DDBJ whole genome shotgun (WGS) entry which is preliminary data.</text>
</comment>
<dbReference type="CDD" id="cd06267">
    <property type="entry name" value="PBP1_LacI_sugar_binding-like"/>
    <property type="match status" value="1"/>
</dbReference>
<accession>A0A4R5A2U0</accession>
<proteinExistence type="predicted"/>
<keyword evidence="6" id="KW-1185">Reference proteome</keyword>
<dbReference type="Pfam" id="PF13377">
    <property type="entry name" value="Peripla_BP_3"/>
    <property type="match status" value="1"/>
</dbReference>
<keyword evidence="2" id="KW-0238">DNA-binding</keyword>
<sequence length="342" mass="35923">MTAETDDDTRPATISRVAELAGVSRATVSRVMNGSSTVAPHLAERVREAASALNYQPSVLARSLAVGRTTTIALVVPDLANPMFQDVLRSLSHAAATQGHRLLVADSEENVAEEGLIALEARRRCDGLVLCAPRMPDGELAALAPKLAPFVLVNRDAVGFSVPSVNVDYAAGIRDLVSHLQGLGHHRLAYLAGPPTSSSNQQRLSTLRGFAAAGRVELVEHECGATFSDGHAVAGRLLDDGCTAVIAYNDLVAFGALSGLHELGVSVPRQISVAGFDDIPFARYTTPPLTTAAVPPTELGERAWQRLWALLNGEPPPADARFRPRLVVRGSTGPAASVANGA</sequence>
<keyword evidence="1" id="KW-0805">Transcription regulation</keyword>
<dbReference type="GO" id="GO:0003700">
    <property type="term" value="F:DNA-binding transcription factor activity"/>
    <property type="evidence" value="ECO:0007669"/>
    <property type="project" value="TreeGrafter"/>
</dbReference>
<evidence type="ECO:0000256" key="1">
    <source>
        <dbReference type="ARBA" id="ARBA00023015"/>
    </source>
</evidence>
<dbReference type="InterPro" id="IPR046335">
    <property type="entry name" value="LacI/GalR-like_sensor"/>
</dbReference>
<protein>
    <submittedName>
        <fullName evidence="5">LacI family transcriptional regulator</fullName>
    </submittedName>
</protein>
<dbReference type="InterPro" id="IPR010982">
    <property type="entry name" value="Lambda_DNA-bd_dom_sf"/>
</dbReference>
<dbReference type="PANTHER" id="PTHR30146">
    <property type="entry name" value="LACI-RELATED TRANSCRIPTIONAL REPRESSOR"/>
    <property type="match status" value="1"/>
</dbReference>
<feature type="domain" description="HTH lacI-type" evidence="4">
    <location>
        <begin position="12"/>
        <end position="66"/>
    </location>
</feature>
<dbReference type="CDD" id="cd01392">
    <property type="entry name" value="HTH_LacI"/>
    <property type="match status" value="1"/>
</dbReference>
<evidence type="ECO:0000313" key="5">
    <source>
        <dbReference type="EMBL" id="TDD66133.1"/>
    </source>
</evidence>
<organism evidence="5 6">
    <name type="scientific">Jiangella aurantiaca</name>
    <dbReference type="NCBI Taxonomy" id="2530373"/>
    <lineage>
        <taxon>Bacteria</taxon>
        <taxon>Bacillati</taxon>
        <taxon>Actinomycetota</taxon>
        <taxon>Actinomycetes</taxon>
        <taxon>Jiangellales</taxon>
        <taxon>Jiangellaceae</taxon>
        <taxon>Jiangella</taxon>
    </lineage>
</organism>
<dbReference type="InterPro" id="IPR028082">
    <property type="entry name" value="Peripla_BP_I"/>
</dbReference>
<gene>
    <name evidence="5" type="ORF">E1262_23230</name>
</gene>
<keyword evidence="3" id="KW-0804">Transcription</keyword>
<dbReference type="AlphaFoldDB" id="A0A4R5A2U0"/>